<gene>
    <name evidence="3" type="ORF">Cvel_2421</name>
</gene>
<dbReference type="EMBL" id="CDMZ01005898">
    <property type="protein sequence ID" value="CEM55670.1"/>
    <property type="molecule type" value="Genomic_DNA"/>
</dbReference>
<dbReference type="PANTHER" id="PTHR13369">
    <property type="match status" value="1"/>
</dbReference>
<feature type="region of interest" description="Disordered" evidence="1">
    <location>
        <begin position="452"/>
        <end position="511"/>
    </location>
</feature>
<feature type="domain" description="Methyltransferase" evidence="2">
    <location>
        <begin position="553"/>
        <end position="734"/>
    </location>
</feature>
<dbReference type="VEuPathDB" id="CryptoDB:Cvel_2421"/>
<feature type="compositionally biased region" description="Basic and acidic residues" evidence="1">
    <location>
        <begin position="56"/>
        <end position="70"/>
    </location>
</feature>
<feature type="region of interest" description="Disordered" evidence="1">
    <location>
        <begin position="365"/>
        <end position="439"/>
    </location>
</feature>
<protein>
    <recommendedName>
        <fullName evidence="2">Methyltransferase domain-containing protein</fullName>
    </recommendedName>
</protein>
<feature type="compositionally biased region" description="Polar residues" evidence="1">
    <location>
        <begin position="365"/>
        <end position="380"/>
    </location>
</feature>
<evidence type="ECO:0000313" key="3">
    <source>
        <dbReference type="EMBL" id="CEM55670.1"/>
    </source>
</evidence>
<feature type="compositionally biased region" description="Basic and acidic residues" evidence="1">
    <location>
        <begin position="112"/>
        <end position="121"/>
    </location>
</feature>
<feature type="compositionally biased region" description="Basic residues" evidence="1">
    <location>
        <begin position="399"/>
        <end position="409"/>
    </location>
</feature>
<feature type="region of interest" description="Disordered" evidence="1">
    <location>
        <begin position="154"/>
        <end position="178"/>
    </location>
</feature>
<feature type="compositionally biased region" description="Basic and acidic residues" evidence="1">
    <location>
        <begin position="660"/>
        <end position="691"/>
    </location>
</feature>
<name>A0A0G4IEM2_9ALVE</name>
<dbReference type="InterPro" id="IPR025714">
    <property type="entry name" value="Methyltranfer_dom"/>
</dbReference>
<sequence length="968" mass="105343">MWDSSVTVRSNVGDAKAPKGSRGLLFLSGHFSSASLSSSGLGPEDLSAVPTSLGRLRKDSDSLSVKEEVVQKPSFRSSLPGSGHPDSSAVTQTLPWEAGAAWGHGKPVRLEETGETERQTPDNDDGQAEGFRDKKVPRGGEGCSIIQLVLDSSRLSGSSRDGEEEGQGGVREGAGRDPRRDFESLRKVALVGAVVCCVGRLEGREAGTGGGVESVEPLSKDLIHGGGRADGIQITSTDSLSVEVEWMDLLEPCAHPSALSVLFSGVESGELPREWVLSNQMILGGLLSLLSTREETSKETEIGGKSEGALLTVPPIALQGSENTDRDGHTDSRLCAVPLSFSDFSSLSLTKREFSFLSRMLQTHRSSQSGLNEGTKTAIQQKDHVVLESENRSTPYFPKTKRGRQRGHRLTPSERSVLDSLRTPRHAPDAPDHPWHHHPLLQSPRIEQLILSDLDPPPLGNAHTGHQSRHSPRSALEEGPQSKKCPPSRGTGQEGKPPSGKEKEVDRDQWASSKKIPQLRWMLAELLKLMENVSVFLAGSSDSDGERSSVDVQLLVLDLAGGRGNLGLLAADLLDGVEVGGRTWRVGSLVVDRCEAAVDAGTRRGRLMGVEHVMFLKRDLRELCNLDLQEILSLPCVEKALLGQRERGRRTDEEDMGAGEGDRGGEVNGHEDKTTQRRKEQNDPVRVPSDREQSLPLVPVVVALHACGGVADLVLDAAARWGVGYIVAPCCFASFPENRQMTATSLSKFVRWKVRNDNDAATGDMQGQRARSSGLAETEEERNTDRGALEKVCRDSTTAGLERSVKAPSEGVENDSLQILCRLAENKDSRVREQAMTAVNSARLDAIEFLVNQKKRSTSRTEKIGDEHHLARQEIHSPPKQTEPLGVNSGLHQIFSGCEKDHVRELTEAAQRNTRSCVPVPVYGQVLLRTFPVEWSERNQVLVGWPSSVSWTVVPSQFYTQNDPSPMI</sequence>
<dbReference type="Pfam" id="PF13679">
    <property type="entry name" value="Methyltransf_32"/>
    <property type="match status" value="1"/>
</dbReference>
<accession>A0A0G4IEM2</accession>
<evidence type="ECO:0000256" key="1">
    <source>
        <dbReference type="SAM" id="MobiDB-lite"/>
    </source>
</evidence>
<feature type="compositionally biased region" description="Basic and acidic residues" evidence="1">
    <location>
        <begin position="381"/>
        <end position="391"/>
    </location>
</feature>
<reference evidence="3" key="1">
    <citation type="submission" date="2014-11" db="EMBL/GenBank/DDBJ databases">
        <authorList>
            <person name="Otto D Thomas"/>
            <person name="Naeem Raeece"/>
        </authorList>
    </citation>
    <scope>NUCLEOTIDE SEQUENCE</scope>
</reference>
<feature type="region of interest" description="Disordered" evidence="1">
    <location>
        <begin position="112"/>
        <end position="139"/>
    </location>
</feature>
<feature type="region of interest" description="Disordered" evidence="1">
    <location>
        <begin position="56"/>
        <end position="90"/>
    </location>
</feature>
<feature type="region of interest" description="Disordered" evidence="1">
    <location>
        <begin position="759"/>
        <end position="786"/>
    </location>
</feature>
<proteinExistence type="predicted"/>
<feature type="compositionally biased region" description="Basic and acidic residues" evidence="1">
    <location>
        <begin position="499"/>
        <end position="509"/>
    </location>
</feature>
<evidence type="ECO:0000259" key="2">
    <source>
        <dbReference type="Pfam" id="PF13679"/>
    </source>
</evidence>
<organism evidence="3">
    <name type="scientific">Chromera velia CCMP2878</name>
    <dbReference type="NCBI Taxonomy" id="1169474"/>
    <lineage>
        <taxon>Eukaryota</taxon>
        <taxon>Sar</taxon>
        <taxon>Alveolata</taxon>
        <taxon>Colpodellida</taxon>
        <taxon>Chromeraceae</taxon>
        <taxon>Chromera</taxon>
    </lineage>
</organism>
<feature type="region of interest" description="Disordered" evidence="1">
    <location>
        <begin position="647"/>
        <end position="691"/>
    </location>
</feature>
<dbReference type="AlphaFoldDB" id="A0A0G4IEM2"/>
<dbReference type="PANTHER" id="PTHR13369:SF0">
    <property type="entry name" value="GLUTATHIONE S-TRANSFERASE C-TERMINAL DOMAIN-CONTAINING PROTEIN"/>
    <property type="match status" value="1"/>
</dbReference>
<dbReference type="GO" id="GO:0005737">
    <property type="term" value="C:cytoplasm"/>
    <property type="evidence" value="ECO:0007669"/>
    <property type="project" value="TreeGrafter"/>
</dbReference>